<dbReference type="EMBL" id="PGGS01000405">
    <property type="protein sequence ID" value="PNH04268.1"/>
    <property type="molecule type" value="Genomic_DNA"/>
</dbReference>
<dbReference type="Proteomes" id="UP000236333">
    <property type="component" value="Unassembled WGS sequence"/>
</dbReference>
<evidence type="ECO:0000256" key="1">
    <source>
        <dbReference type="SAM" id="MobiDB-lite"/>
    </source>
</evidence>
<evidence type="ECO:0000313" key="2">
    <source>
        <dbReference type="EMBL" id="PNH04268.1"/>
    </source>
</evidence>
<comment type="caution">
    <text evidence="2">The sequence shown here is derived from an EMBL/GenBank/DDBJ whole genome shotgun (WGS) entry which is preliminary data.</text>
</comment>
<proteinExistence type="predicted"/>
<gene>
    <name evidence="2" type="ORF">TSOC_009585</name>
</gene>
<sequence length="211" mass="22774">MSEYGRAKAVQLRRESVGVCSSAQRRGSGGGHGTTTPVTRPSAIRNHGSGGSRGSGSGSGGAFLNKAINQELQQCRSLDDLDAVLSSHASDFDSINVCTAWLQLAKLKPWVTPQHGQYATMPPEVAPFVRLLVGKTLANVHRMGMREVTNILWSMGKLSVQLESQPNGHYLAELIEQRLLEVAGEGGLADARHAEQLWYSFATSKLTGLYR</sequence>
<organism evidence="2 3">
    <name type="scientific">Tetrabaena socialis</name>
    <dbReference type="NCBI Taxonomy" id="47790"/>
    <lineage>
        <taxon>Eukaryota</taxon>
        <taxon>Viridiplantae</taxon>
        <taxon>Chlorophyta</taxon>
        <taxon>core chlorophytes</taxon>
        <taxon>Chlorophyceae</taxon>
        <taxon>CS clade</taxon>
        <taxon>Chlamydomonadales</taxon>
        <taxon>Tetrabaenaceae</taxon>
        <taxon>Tetrabaena</taxon>
    </lineage>
</organism>
<feature type="region of interest" description="Disordered" evidence="1">
    <location>
        <begin position="16"/>
        <end position="60"/>
    </location>
</feature>
<reference evidence="2 3" key="1">
    <citation type="journal article" date="2017" name="Mol. Biol. Evol.">
        <title>The 4-celled Tetrabaena socialis nuclear genome reveals the essential components for genetic control of cell number at the origin of multicellularity in the volvocine lineage.</title>
        <authorList>
            <person name="Featherston J."/>
            <person name="Arakaki Y."/>
            <person name="Hanschen E.R."/>
            <person name="Ferris P.J."/>
            <person name="Michod R.E."/>
            <person name="Olson B.J.S.C."/>
            <person name="Nozaki H."/>
            <person name="Durand P.M."/>
        </authorList>
    </citation>
    <scope>NUCLEOTIDE SEQUENCE [LARGE SCALE GENOMIC DNA]</scope>
    <source>
        <strain evidence="2 3">NIES-571</strain>
    </source>
</reference>
<dbReference type="AlphaFoldDB" id="A0A2J7ZVK1"/>
<evidence type="ECO:0000313" key="3">
    <source>
        <dbReference type="Proteomes" id="UP000236333"/>
    </source>
</evidence>
<protein>
    <submittedName>
        <fullName evidence="2">Uncharacterized protein</fullName>
    </submittedName>
</protein>
<keyword evidence="3" id="KW-1185">Reference proteome</keyword>
<name>A0A2J7ZVK1_9CHLO</name>
<dbReference type="OrthoDB" id="549599at2759"/>
<feature type="compositionally biased region" description="Gly residues" evidence="1">
    <location>
        <begin position="48"/>
        <end position="60"/>
    </location>
</feature>
<accession>A0A2J7ZVK1</accession>